<dbReference type="InterPro" id="IPR005322">
    <property type="entry name" value="Peptidase_C69"/>
</dbReference>
<reference evidence="2 3" key="1">
    <citation type="submission" date="2021-06" db="EMBL/GenBank/DDBJ databases">
        <title>Caerostris darwini draft genome.</title>
        <authorList>
            <person name="Kono N."/>
            <person name="Arakawa K."/>
        </authorList>
    </citation>
    <scope>NUCLEOTIDE SEQUENCE [LARGE SCALE GENOMIC DNA]</scope>
</reference>
<keyword evidence="3" id="KW-1185">Reference proteome</keyword>
<evidence type="ECO:0000256" key="1">
    <source>
        <dbReference type="ARBA" id="ARBA00005705"/>
    </source>
</evidence>
<gene>
    <name evidence="2" type="primary">scrn2</name>
    <name evidence="2" type="ORF">CDAR_92311</name>
</gene>
<comment type="caution">
    <text evidence="2">The sequence shown here is derived from an EMBL/GenBank/DDBJ whole genome shotgun (WGS) entry which is preliminary data.</text>
</comment>
<proteinExistence type="inferred from homology"/>
<evidence type="ECO:0000313" key="2">
    <source>
        <dbReference type="EMBL" id="GIX95270.1"/>
    </source>
</evidence>
<dbReference type="PANTHER" id="PTHR12994:SF17">
    <property type="entry name" value="LD30995P"/>
    <property type="match status" value="1"/>
</dbReference>
<dbReference type="Gene3D" id="3.60.60.10">
    <property type="entry name" value="Penicillin V Acylase, Chain A"/>
    <property type="match status" value="1"/>
</dbReference>
<dbReference type="EMBL" id="BPLQ01002713">
    <property type="protein sequence ID" value="GIX95270.1"/>
    <property type="molecule type" value="Genomic_DNA"/>
</dbReference>
<evidence type="ECO:0000313" key="3">
    <source>
        <dbReference type="Proteomes" id="UP001054837"/>
    </source>
</evidence>
<dbReference type="AlphaFoldDB" id="A0AAV4PH10"/>
<organism evidence="2 3">
    <name type="scientific">Caerostris darwini</name>
    <dbReference type="NCBI Taxonomy" id="1538125"/>
    <lineage>
        <taxon>Eukaryota</taxon>
        <taxon>Metazoa</taxon>
        <taxon>Ecdysozoa</taxon>
        <taxon>Arthropoda</taxon>
        <taxon>Chelicerata</taxon>
        <taxon>Arachnida</taxon>
        <taxon>Araneae</taxon>
        <taxon>Araneomorphae</taxon>
        <taxon>Entelegynae</taxon>
        <taxon>Araneoidea</taxon>
        <taxon>Araneidae</taxon>
        <taxon>Caerostris</taxon>
    </lineage>
</organism>
<comment type="similarity">
    <text evidence="1">Belongs to the peptidase C69 family. Secernin subfamily.</text>
</comment>
<dbReference type="PANTHER" id="PTHR12994">
    <property type="entry name" value="SECERNIN"/>
    <property type="match status" value="1"/>
</dbReference>
<name>A0AAV4PH10_9ARAC</name>
<dbReference type="Pfam" id="PF03577">
    <property type="entry name" value="Peptidase_C69"/>
    <property type="match status" value="1"/>
</dbReference>
<dbReference type="GO" id="GO:0070004">
    <property type="term" value="F:cysteine-type exopeptidase activity"/>
    <property type="evidence" value="ECO:0007669"/>
    <property type="project" value="InterPro"/>
</dbReference>
<sequence length="422" mass="47197">MSRVTRIPPMSCDTFAVLPPLTHGNCVIFGKNSDRPCEEVQEVVYVKATDHPQPSMVNCTYIEIKQVPHTYAVVLSKPAWMWGAEMGANEHNVCIGNEAVWTILNSEADYKKKLLGMDLLRLGLERGKTALEALHVITSLLSEHGMGGNCSDYIGDFVYHNSFLIADPSEVWILECAGKLWAAERIKEGTRNISNALTIGTNIDLKSFDLERISVEKGLWRPQENKPFDFKLLFDEKDSNDNSRYVAGKLLLTNYTQNKDFKATDMFKILRDKASGICMSAGNFLTTASQVSVLHKPESGLPSCHWFTATPDPAQAVFKPFIFGEDIRFPDAVMAIADSASSREFVRSNAMHELYRLYVAVIMRNKSAGLKAHLAELETKYVSLVEDISLNYELMKTEAGRLFSDAVGEECLILKNTFLARC</sequence>
<dbReference type="GO" id="GO:0016805">
    <property type="term" value="F:dipeptidase activity"/>
    <property type="evidence" value="ECO:0007669"/>
    <property type="project" value="InterPro"/>
</dbReference>
<protein>
    <submittedName>
        <fullName evidence="2">Secernin-2</fullName>
    </submittedName>
</protein>
<accession>A0AAV4PH10</accession>
<dbReference type="Proteomes" id="UP001054837">
    <property type="component" value="Unassembled WGS sequence"/>
</dbReference>
<dbReference type="GO" id="GO:0006508">
    <property type="term" value="P:proteolysis"/>
    <property type="evidence" value="ECO:0007669"/>
    <property type="project" value="InterPro"/>
</dbReference>